<evidence type="ECO:0000313" key="3">
    <source>
        <dbReference type="Proteomes" id="UP000494206"/>
    </source>
</evidence>
<evidence type="ECO:0000313" key="2">
    <source>
        <dbReference type="EMBL" id="CAB3409825.1"/>
    </source>
</evidence>
<comment type="caution">
    <text evidence="2">The sequence shown here is derived from an EMBL/GenBank/DDBJ whole genome shotgun (WGS) entry which is preliminary data.</text>
</comment>
<evidence type="ECO:0008006" key="4">
    <source>
        <dbReference type="Google" id="ProtNLM"/>
    </source>
</evidence>
<dbReference type="OrthoDB" id="337660at2759"/>
<dbReference type="Gene3D" id="3.90.640.10">
    <property type="entry name" value="Actin, Chain A, domain 4"/>
    <property type="match status" value="1"/>
</dbReference>
<protein>
    <recommendedName>
        <fullName evidence="4">Actin-related protein 10</fullName>
    </recommendedName>
</protein>
<sequence>MSSTSAALQSKLDSILAARRSSSGVSPSSILSVSSTALSEAISSIDNGKNAVVIEIGAKLTKLGCAGEITPRHIIRTECRDLDGSLITSSDIMAMNNQKTMKKSVEYYTNQLLKFFRHIFFNVLAIMPSQRPVIFVESVFMSTELRNAITKIVFETLRCRSVMFIPSHVACTFAFNTQNALVVDIGHSECIAMPVVEGVTMLNEFESARSMCGEQLEKRVRYLLQKYAKIEAKDGNRRPIEIEDWQEIEEMKLVETIEIHSVCCTMEKAKQWKEWEEAEADKKPEIETITKEKCVLARGKNIVIPPVVFETSMELMFDETLRGESFDRNLPEILLKIVQKCPIDIRKNLLRNILLIGGVSIVPGFKARLKEELEVTAAKMSMSKSCEDIKFYQFKDIKNFPLFNAWIGASLFGSLRDTVERRSLTLEEYEEGKLPADWTDIIVNISS</sequence>
<reference evidence="2 3" key="1">
    <citation type="submission" date="2020-04" db="EMBL/GenBank/DDBJ databases">
        <authorList>
            <person name="Laetsch R D."/>
            <person name="Stevens L."/>
            <person name="Kumar S."/>
            <person name="Blaxter L. M."/>
        </authorList>
    </citation>
    <scope>NUCLEOTIDE SEQUENCE [LARGE SCALE GENOMIC DNA]</scope>
</reference>
<dbReference type="Proteomes" id="UP000494206">
    <property type="component" value="Unassembled WGS sequence"/>
</dbReference>
<dbReference type="InterPro" id="IPR043129">
    <property type="entry name" value="ATPase_NBD"/>
</dbReference>
<proteinExistence type="inferred from homology"/>
<accession>A0A8S1F1N5</accession>
<evidence type="ECO:0000256" key="1">
    <source>
        <dbReference type="RuleBase" id="RU000487"/>
    </source>
</evidence>
<dbReference type="Gene3D" id="3.30.420.40">
    <property type="match status" value="2"/>
</dbReference>
<dbReference type="SMART" id="SM00268">
    <property type="entry name" value="ACTIN"/>
    <property type="match status" value="1"/>
</dbReference>
<gene>
    <name evidence="2" type="ORF">CBOVIS_LOCUS11429</name>
</gene>
<keyword evidence="3" id="KW-1185">Reference proteome</keyword>
<organism evidence="2 3">
    <name type="scientific">Caenorhabditis bovis</name>
    <dbReference type="NCBI Taxonomy" id="2654633"/>
    <lineage>
        <taxon>Eukaryota</taxon>
        <taxon>Metazoa</taxon>
        <taxon>Ecdysozoa</taxon>
        <taxon>Nematoda</taxon>
        <taxon>Chromadorea</taxon>
        <taxon>Rhabditida</taxon>
        <taxon>Rhabditina</taxon>
        <taxon>Rhabditomorpha</taxon>
        <taxon>Rhabditoidea</taxon>
        <taxon>Rhabditidae</taxon>
        <taxon>Peloderinae</taxon>
        <taxon>Caenorhabditis</taxon>
    </lineage>
</organism>
<dbReference type="EMBL" id="CADEPM010000009">
    <property type="protein sequence ID" value="CAB3409825.1"/>
    <property type="molecule type" value="Genomic_DNA"/>
</dbReference>
<dbReference type="SUPFAM" id="SSF53067">
    <property type="entry name" value="Actin-like ATPase domain"/>
    <property type="match status" value="2"/>
</dbReference>
<name>A0A8S1F1N5_9PELO</name>
<dbReference type="InterPro" id="IPR004000">
    <property type="entry name" value="Actin"/>
</dbReference>
<dbReference type="Pfam" id="PF00022">
    <property type="entry name" value="Actin"/>
    <property type="match status" value="1"/>
</dbReference>
<comment type="similarity">
    <text evidence="1">Belongs to the actin family.</text>
</comment>
<dbReference type="AlphaFoldDB" id="A0A8S1F1N5"/>
<dbReference type="PANTHER" id="PTHR11937">
    <property type="entry name" value="ACTIN"/>
    <property type="match status" value="1"/>
</dbReference>
<dbReference type="CDD" id="cd10207">
    <property type="entry name" value="ASKHA_NBD_Arp10"/>
    <property type="match status" value="1"/>
</dbReference>